<evidence type="ECO:0008006" key="3">
    <source>
        <dbReference type="Google" id="ProtNLM"/>
    </source>
</evidence>
<comment type="caution">
    <text evidence="1">The sequence shown here is derived from an EMBL/GenBank/DDBJ whole genome shotgun (WGS) entry which is preliminary data.</text>
</comment>
<evidence type="ECO:0000313" key="1">
    <source>
        <dbReference type="EMBL" id="MEC0231187.1"/>
    </source>
</evidence>
<name>A0ABU6GAG7_9BACL</name>
<dbReference type="EMBL" id="JARLKY010000088">
    <property type="protein sequence ID" value="MEC0231187.1"/>
    <property type="molecule type" value="Genomic_DNA"/>
</dbReference>
<keyword evidence="2" id="KW-1185">Reference proteome</keyword>
<dbReference type="RefSeq" id="WP_326075133.1">
    <property type="nucleotide sequence ID" value="NZ_JARLKY010000088.1"/>
</dbReference>
<sequence length="414" mass="45472">MAVTYKKPIDDDVPWEQRLANYSGNKDAGMNEYQRALEVYRGKSAAGDTEGANAAKKWSDQVNTAIGGIGNNRTAQINNTTDNIGQRVNAKPFEFKQTAAPFQYNAQSDPAYQAALREAQANASTAAGNISADLNKRGIMDSTVNTNLSNQAAQREYTHVSNDLLPQLMQQAYGRYQDQNNNDYRNQLANYQAGQDQIGNLTKYAGTLNGLNQQEADNEQRSKDNAYRDNTLAETQKQNNYDAYLKSVGITGDLGTGPKNDYMLLGDKSGNPSFAGQQYADNKVQQEFENKMKTQLQGANIANMSADNARGWAAESRAAGNQQLGQLFDVWDRTGVAPAGIPGVQAGTRLQAKQTQTQNNNQGVGSLVGDIDQMTPENRKKFFAEQKSNIISEHGLSGFNQLYDSYFDKYGDPK</sequence>
<protein>
    <recommendedName>
        <fullName evidence="3">Tail fiber domain-containing protein</fullName>
    </recommendedName>
</protein>
<evidence type="ECO:0000313" key="2">
    <source>
        <dbReference type="Proteomes" id="UP001338137"/>
    </source>
</evidence>
<dbReference type="Proteomes" id="UP001338137">
    <property type="component" value="Unassembled WGS sequence"/>
</dbReference>
<reference evidence="1 2" key="1">
    <citation type="submission" date="2023-03" db="EMBL/GenBank/DDBJ databases">
        <title>Bacillus Genome Sequencing.</title>
        <authorList>
            <person name="Dunlap C."/>
        </authorList>
    </citation>
    <scope>NUCLEOTIDE SEQUENCE [LARGE SCALE GENOMIC DNA]</scope>
    <source>
        <strain evidence="1 2">BD-533</strain>
    </source>
</reference>
<organism evidence="1 2">
    <name type="scientific">Paenibacillus alba</name>
    <dbReference type="NCBI Taxonomy" id="1197127"/>
    <lineage>
        <taxon>Bacteria</taxon>
        <taxon>Bacillati</taxon>
        <taxon>Bacillota</taxon>
        <taxon>Bacilli</taxon>
        <taxon>Bacillales</taxon>
        <taxon>Paenibacillaceae</taxon>
        <taxon>Paenibacillus</taxon>
    </lineage>
</organism>
<gene>
    <name evidence="1" type="ORF">P4I72_29230</name>
</gene>
<proteinExistence type="predicted"/>
<accession>A0ABU6GAG7</accession>